<dbReference type="EMBL" id="JBHSAX010000033">
    <property type="protein sequence ID" value="MFC3966426.1"/>
    <property type="molecule type" value="Genomic_DNA"/>
</dbReference>
<keyword evidence="2" id="KW-1185">Reference proteome</keyword>
<evidence type="ECO:0000313" key="2">
    <source>
        <dbReference type="Proteomes" id="UP001595696"/>
    </source>
</evidence>
<evidence type="ECO:0000313" key="1">
    <source>
        <dbReference type="EMBL" id="MFC3966426.1"/>
    </source>
</evidence>
<organism evidence="1 2">
    <name type="scientific">Nocardia jiangsuensis</name>
    <dbReference type="NCBI Taxonomy" id="1691563"/>
    <lineage>
        <taxon>Bacteria</taxon>
        <taxon>Bacillati</taxon>
        <taxon>Actinomycetota</taxon>
        <taxon>Actinomycetes</taxon>
        <taxon>Mycobacteriales</taxon>
        <taxon>Nocardiaceae</taxon>
        <taxon>Nocardia</taxon>
    </lineage>
</organism>
<reference evidence="2" key="1">
    <citation type="journal article" date="2019" name="Int. J. Syst. Evol. Microbiol.">
        <title>The Global Catalogue of Microorganisms (GCM) 10K type strain sequencing project: providing services to taxonomists for standard genome sequencing and annotation.</title>
        <authorList>
            <consortium name="The Broad Institute Genomics Platform"/>
            <consortium name="The Broad Institute Genome Sequencing Center for Infectious Disease"/>
            <person name="Wu L."/>
            <person name="Ma J."/>
        </authorList>
    </citation>
    <scope>NUCLEOTIDE SEQUENCE [LARGE SCALE GENOMIC DNA]</scope>
    <source>
        <strain evidence="2">CGMCC 4.7330</strain>
    </source>
</reference>
<sequence>MTAATSIGVRAAATSIAAARAEFDADRDPRMIRLRLRGIEAAVSTVRANLVAPDSARLAAALGEVAQRCHGAAALAGTHSGTAVPAELLAVLDIADHCARLVVLGLGPDRLPLLHLATEAEQTLTRWSLELPAHDDDRALGRELLRTVHAFLALAYPPR</sequence>
<accession>A0ABV8E4F3</accession>
<dbReference type="Proteomes" id="UP001595696">
    <property type="component" value="Unassembled WGS sequence"/>
</dbReference>
<evidence type="ECO:0008006" key="3">
    <source>
        <dbReference type="Google" id="ProtNLM"/>
    </source>
</evidence>
<comment type="caution">
    <text evidence="1">The sequence shown here is derived from an EMBL/GenBank/DDBJ whole genome shotgun (WGS) entry which is preliminary data.</text>
</comment>
<gene>
    <name evidence="1" type="ORF">ACFO0B_30965</name>
</gene>
<protein>
    <recommendedName>
        <fullName evidence="3">TetR family transcriptional regulator</fullName>
    </recommendedName>
</protein>
<name>A0ABV8E4F3_9NOCA</name>
<proteinExistence type="predicted"/>
<dbReference type="RefSeq" id="WP_378617112.1">
    <property type="nucleotide sequence ID" value="NZ_JBHSAX010000033.1"/>
</dbReference>